<organism evidence="1 2">
    <name type="scientific">Mesorhizobium australicum</name>
    <dbReference type="NCBI Taxonomy" id="536018"/>
    <lineage>
        <taxon>Bacteria</taxon>
        <taxon>Pseudomonadati</taxon>
        <taxon>Pseudomonadota</taxon>
        <taxon>Alphaproteobacteria</taxon>
        <taxon>Hyphomicrobiales</taxon>
        <taxon>Phyllobacteriaceae</taxon>
        <taxon>Mesorhizobium</taxon>
    </lineage>
</organism>
<sequence>MGSIFIQLGVIAAVYGVAIFWTRLAEAIAGSDQDIGRDECLNGLRGTAAVAVVACHINQYMCAFIGVSNPFVGDHLGILAVQLFFCLTAYLFTDKALKGSIDPAHFFANRVRRILPLYIFAVVAALAIALCYSWPAVIPIRQTLNESLDVVTFGLWKTDQLWFRGINMLSLIGVAWTLSYEWAFYVLLVPGKFLWRCGLMVRVCIAAIVGAILIRDFYLSSKQVIWPFFLPGVAAAFSKYLLPERLGRVYLSLALPSVFLVIWLPGFWTPVKLALVTPVFFAVTFGKPRWLGWPPLQTLGVISYSIYLIQYLVLYPSVQMIYTSPALASVGSRLWTGALIASMTIVLASLTYRFVERPWVARSALARVASASAYSPSSSSA</sequence>
<evidence type="ECO:0000313" key="2">
    <source>
        <dbReference type="Proteomes" id="UP001480082"/>
    </source>
</evidence>
<protein>
    <submittedName>
        <fullName evidence="1">Acyltransferase</fullName>
    </submittedName>
</protein>
<keyword evidence="2" id="KW-1185">Reference proteome</keyword>
<dbReference type="Proteomes" id="UP001480082">
    <property type="component" value="Unassembled WGS sequence"/>
</dbReference>
<keyword evidence="1" id="KW-0808">Transferase</keyword>
<accession>A0ACC6SWB8</accession>
<evidence type="ECO:0000313" key="1">
    <source>
        <dbReference type="EMBL" id="MER9283755.1"/>
    </source>
</evidence>
<dbReference type="EMBL" id="JAMYRI010000003">
    <property type="protein sequence ID" value="MER9283755.1"/>
    <property type="molecule type" value="Genomic_DNA"/>
</dbReference>
<reference evidence="1 2" key="1">
    <citation type="journal article" date="2024" name="Proc. Natl. Acad. Sci. U.S.A.">
        <title>The evolutionary genomics of adaptation to stress in wild rhizobium bacteria.</title>
        <authorList>
            <person name="Kehlet-Delgado H."/>
            <person name="Montoya A.P."/>
            <person name="Jensen K.T."/>
            <person name="Wendlandt C.E."/>
            <person name="Dexheimer C."/>
            <person name="Roberts M."/>
            <person name="Torres Martinez L."/>
            <person name="Friesen M.L."/>
            <person name="Griffitts J.S."/>
            <person name="Porter S.S."/>
        </authorList>
    </citation>
    <scope>NUCLEOTIDE SEQUENCE [LARGE SCALE GENOMIC DNA]</scope>
    <source>
        <strain evidence="1 2">M0468</strain>
    </source>
</reference>
<name>A0ACC6SWB8_9HYPH</name>
<comment type="caution">
    <text evidence="1">The sequence shown here is derived from an EMBL/GenBank/DDBJ whole genome shotgun (WGS) entry which is preliminary data.</text>
</comment>
<proteinExistence type="predicted"/>
<keyword evidence="1" id="KW-0012">Acyltransferase</keyword>
<gene>
    <name evidence="1" type="ORF">NKI81_07240</name>
</gene>